<gene>
    <name evidence="2" type="ORF">DBV15_10873</name>
</gene>
<dbReference type="AlphaFoldDB" id="A0A4S2L373"/>
<accession>A0A4S2L373</accession>
<evidence type="ECO:0000256" key="1">
    <source>
        <dbReference type="SAM" id="MobiDB-lite"/>
    </source>
</evidence>
<dbReference type="Proteomes" id="UP000310200">
    <property type="component" value="Unassembled WGS sequence"/>
</dbReference>
<comment type="caution">
    <text evidence="2">The sequence shown here is derived from an EMBL/GenBank/DDBJ whole genome shotgun (WGS) entry which is preliminary data.</text>
</comment>
<feature type="region of interest" description="Disordered" evidence="1">
    <location>
        <begin position="174"/>
        <end position="194"/>
    </location>
</feature>
<feature type="compositionally biased region" description="Basic and acidic residues" evidence="1">
    <location>
        <begin position="253"/>
        <end position="272"/>
    </location>
</feature>
<feature type="region of interest" description="Disordered" evidence="1">
    <location>
        <begin position="252"/>
        <end position="272"/>
    </location>
</feature>
<feature type="region of interest" description="Disordered" evidence="1">
    <location>
        <begin position="139"/>
        <end position="159"/>
    </location>
</feature>
<organism evidence="2 3">
    <name type="scientific">Temnothorax longispinosus</name>
    <dbReference type="NCBI Taxonomy" id="300112"/>
    <lineage>
        <taxon>Eukaryota</taxon>
        <taxon>Metazoa</taxon>
        <taxon>Ecdysozoa</taxon>
        <taxon>Arthropoda</taxon>
        <taxon>Hexapoda</taxon>
        <taxon>Insecta</taxon>
        <taxon>Pterygota</taxon>
        <taxon>Neoptera</taxon>
        <taxon>Endopterygota</taxon>
        <taxon>Hymenoptera</taxon>
        <taxon>Apocrita</taxon>
        <taxon>Aculeata</taxon>
        <taxon>Formicoidea</taxon>
        <taxon>Formicidae</taxon>
        <taxon>Myrmicinae</taxon>
        <taxon>Temnothorax</taxon>
    </lineage>
</organism>
<feature type="region of interest" description="Disordered" evidence="1">
    <location>
        <begin position="366"/>
        <end position="387"/>
    </location>
</feature>
<proteinExistence type="predicted"/>
<sequence>MKKVLIKSDDNLEEGEATTVISGENLFKDGISPRRDSPTQEGSVCERIVVSHKGEASSKGRVNREVKANEGEGGYHGVAVVRMCGGTSGSRWVHSAMCSWPGAASSAGALEPFSLPLSYPQRPQPVVHTVFTVVDGHRGSTERTSVDDGDRDFSFVSPPPPPVSRLLATVAAASATSDRPRRPPGHRALAATRGGGSVSLGGDFDRPTALVKRRWVTSSSRALERSVVDRRNPCAWIRETLIGALVNYPPEGKAGRERNELTERDPRERVENRRGVVDARGGAFASKETTLENASSATVAAKKDRAVCEIEFLRTIEKVYPIRSAVSVRGESARDVFLPSSPRWNAPPRTPALSGRQLELAWNVLSSSPSPRSDRRRRPQTGGTVERRSLDFYSVTPLTPRFATWCNPRSPTLRGGNPGPCTAPARIRETSVRVRLIVNQAGELHAGNFSSVD</sequence>
<evidence type="ECO:0000313" key="2">
    <source>
        <dbReference type="EMBL" id="TGZ57051.1"/>
    </source>
</evidence>
<evidence type="ECO:0000313" key="3">
    <source>
        <dbReference type="Proteomes" id="UP000310200"/>
    </source>
</evidence>
<protein>
    <submittedName>
        <fullName evidence="2">Uncharacterized protein</fullName>
    </submittedName>
</protein>
<dbReference type="EMBL" id="QBLH01000228">
    <property type="protein sequence ID" value="TGZ57051.1"/>
    <property type="molecule type" value="Genomic_DNA"/>
</dbReference>
<name>A0A4S2L373_9HYME</name>
<keyword evidence="3" id="KW-1185">Reference proteome</keyword>
<feature type="compositionally biased region" description="Basic and acidic residues" evidence="1">
    <location>
        <begin position="139"/>
        <end position="153"/>
    </location>
</feature>
<reference evidence="2 3" key="1">
    <citation type="journal article" date="2019" name="Philos. Trans. R. Soc. Lond., B, Biol. Sci.">
        <title>Ant behaviour and brain gene expression of defending hosts depend on the ecological success of the intruding social parasite.</title>
        <authorList>
            <person name="Kaur R."/>
            <person name="Stoldt M."/>
            <person name="Jongepier E."/>
            <person name="Feldmeyer B."/>
            <person name="Menzel F."/>
            <person name="Bornberg-Bauer E."/>
            <person name="Foitzik S."/>
        </authorList>
    </citation>
    <scope>NUCLEOTIDE SEQUENCE [LARGE SCALE GENOMIC DNA]</scope>
    <source>
        <tissue evidence="2">Whole body</tissue>
    </source>
</reference>